<proteinExistence type="predicted"/>
<evidence type="ECO:0000259" key="4">
    <source>
        <dbReference type="PROSITE" id="PS50102"/>
    </source>
</evidence>
<reference evidence="5 6" key="1">
    <citation type="submission" date="2013-07" db="EMBL/GenBank/DDBJ databases">
        <authorList>
            <person name="Stoco P.H."/>
            <person name="Wagner G."/>
            <person name="Gerber A."/>
            <person name="Zaha A."/>
            <person name="Thompson C."/>
            <person name="Bartholomeu D.C."/>
            <person name="Luckemeyer D.D."/>
            <person name="Bahia D."/>
            <person name="Loreto E."/>
            <person name="Prestes E.B."/>
            <person name="Lima F.M."/>
            <person name="Rodrigues-Luiz G."/>
            <person name="Vallejo G.A."/>
            <person name="Filho J.F."/>
            <person name="Monteiro K.M."/>
            <person name="Tyler K.M."/>
            <person name="de Almeida L.G."/>
            <person name="Ortiz M.F."/>
            <person name="Siervo M.A."/>
            <person name="de Moraes M.H."/>
            <person name="Cunha O.L."/>
            <person name="Mendonca-Neto R."/>
            <person name="Silva R."/>
            <person name="Teixeira S.M."/>
            <person name="Murta S.M."/>
            <person name="Sincero T.C."/>
            <person name="Mendes T.A."/>
            <person name="Urmenyi T.P."/>
            <person name="Silva V.G."/>
            <person name="da Rocha W.D."/>
            <person name="Andersson B."/>
            <person name="Romanha A.J."/>
            <person name="Steindel M."/>
            <person name="de Vasconcelos A.T."/>
            <person name="Grisard E.C."/>
        </authorList>
    </citation>
    <scope>NUCLEOTIDE SEQUENCE [LARGE SCALE GENOMIC DNA]</scope>
    <source>
        <strain evidence="5 6">SC58</strain>
    </source>
</reference>
<accession>A0A061J0U9</accession>
<evidence type="ECO:0000256" key="1">
    <source>
        <dbReference type="ARBA" id="ARBA00022884"/>
    </source>
</evidence>
<dbReference type="AlphaFoldDB" id="A0A061J0U9"/>
<name>A0A061J0U9_TRYRA</name>
<evidence type="ECO:0000256" key="3">
    <source>
        <dbReference type="SAM" id="MobiDB-lite"/>
    </source>
</evidence>
<feature type="compositionally biased region" description="Pro residues" evidence="3">
    <location>
        <begin position="121"/>
        <end position="143"/>
    </location>
</feature>
<dbReference type="Pfam" id="PF00076">
    <property type="entry name" value="RRM_1"/>
    <property type="match status" value="1"/>
</dbReference>
<evidence type="ECO:0000313" key="5">
    <source>
        <dbReference type="EMBL" id="ESL06917.1"/>
    </source>
</evidence>
<dbReference type="Proteomes" id="UP000031737">
    <property type="component" value="Unassembled WGS sequence"/>
</dbReference>
<sequence>MGSSTTTEMSELGCNIYVATLPLDFDDRQLFDLFAPYGPINSARIMRKKGTRDSKGYGFVFYKNPSSAELAIGSLSGSVIGGKRIQVRLAHHDASAAFSSQHTPKSTSSTPGSRPLQSMHQPPPSPLQLQPQQPPLVSPPLQPLVPAAATNPPMIMTTAQFPTFYPTMYPVPIPPALSPPSTPAGHGVFPPPLMLVQQFTPQPQQVTPQTTFYVCLPEGGISNSALV</sequence>
<feature type="compositionally biased region" description="Polar residues" evidence="3">
    <location>
        <begin position="97"/>
        <end position="120"/>
    </location>
</feature>
<keyword evidence="6" id="KW-1185">Reference proteome</keyword>
<organism evidence="5 6">
    <name type="scientific">Trypanosoma rangeli SC58</name>
    <dbReference type="NCBI Taxonomy" id="429131"/>
    <lineage>
        <taxon>Eukaryota</taxon>
        <taxon>Discoba</taxon>
        <taxon>Euglenozoa</taxon>
        <taxon>Kinetoplastea</taxon>
        <taxon>Metakinetoplastina</taxon>
        <taxon>Trypanosomatida</taxon>
        <taxon>Trypanosomatidae</taxon>
        <taxon>Trypanosoma</taxon>
        <taxon>Herpetosoma</taxon>
    </lineage>
</organism>
<dbReference type="InterPro" id="IPR012677">
    <property type="entry name" value="Nucleotide-bd_a/b_plait_sf"/>
</dbReference>
<dbReference type="PANTHER" id="PTHR48027">
    <property type="entry name" value="HETEROGENEOUS NUCLEAR RIBONUCLEOPROTEIN 87F-RELATED"/>
    <property type="match status" value="1"/>
</dbReference>
<protein>
    <submittedName>
        <fullName evidence="5">RNA-binding protein 5</fullName>
    </submittedName>
</protein>
<evidence type="ECO:0000313" key="6">
    <source>
        <dbReference type="Proteomes" id="UP000031737"/>
    </source>
</evidence>
<dbReference type="InterPro" id="IPR035979">
    <property type="entry name" value="RBD_domain_sf"/>
</dbReference>
<dbReference type="InterPro" id="IPR052462">
    <property type="entry name" value="SLIRP/GR-RBP-like"/>
</dbReference>
<dbReference type="OrthoDB" id="410044at2759"/>
<dbReference type="PROSITE" id="PS50102">
    <property type="entry name" value="RRM"/>
    <property type="match status" value="1"/>
</dbReference>
<dbReference type="GO" id="GO:0003723">
    <property type="term" value="F:RNA binding"/>
    <property type="evidence" value="ECO:0007669"/>
    <property type="project" value="UniProtKB-UniRule"/>
</dbReference>
<gene>
    <name evidence="5" type="ORF">TRSC58_05401</name>
</gene>
<keyword evidence="1 2" id="KW-0694">RNA-binding</keyword>
<dbReference type="VEuPathDB" id="TriTrypDB:TRSC58_05401"/>
<comment type="caution">
    <text evidence="5">The sequence shown here is derived from an EMBL/GenBank/DDBJ whole genome shotgun (WGS) entry which is preliminary data.</text>
</comment>
<dbReference type="SUPFAM" id="SSF54928">
    <property type="entry name" value="RNA-binding domain, RBD"/>
    <property type="match status" value="1"/>
</dbReference>
<feature type="domain" description="RRM" evidence="4">
    <location>
        <begin position="14"/>
        <end position="92"/>
    </location>
</feature>
<feature type="region of interest" description="Disordered" evidence="3">
    <location>
        <begin position="95"/>
        <end position="144"/>
    </location>
</feature>
<dbReference type="InterPro" id="IPR000504">
    <property type="entry name" value="RRM_dom"/>
</dbReference>
<evidence type="ECO:0000256" key="2">
    <source>
        <dbReference type="PROSITE-ProRule" id="PRU00176"/>
    </source>
</evidence>
<dbReference type="Gene3D" id="3.30.70.330">
    <property type="match status" value="1"/>
</dbReference>
<dbReference type="EMBL" id="AUPL01005401">
    <property type="protein sequence ID" value="ESL06917.1"/>
    <property type="molecule type" value="Genomic_DNA"/>
</dbReference>
<dbReference type="SMART" id="SM00360">
    <property type="entry name" value="RRM"/>
    <property type="match status" value="1"/>
</dbReference>